<dbReference type="GO" id="GO:0003723">
    <property type="term" value="F:RNA binding"/>
    <property type="evidence" value="ECO:0007669"/>
    <property type="project" value="InterPro"/>
</dbReference>
<evidence type="ECO:0000313" key="7">
    <source>
        <dbReference type="Proteomes" id="UP001217325"/>
    </source>
</evidence>
<evidence type="ECO:0000256" key="3">
    <source>
        <dbReference type="ARBA" id="ARBA00023015"/>
    </source>
</evidence>
<evidence type="ECO:0000256" key="2">
    <source>
        <dbReference type="ARBA" id="ARBA00022777"/>
    </source>
</evidence>
<dbReference type="AlphaFoldDB" id="A0AAW6LPI7"/>
<evidence type="ECO:0000313" key="6">
    <source>
        <dbReference type="EMBL" id="MDE8649562.1"/>
    </source>
</evidence>
<dbReference type="SMART" id="SM01012">
    <property type="entry name" value="ANTAR"/>
    <property type="match status" value="1"/>
</dbReference>
<organism evidence="6 7">
    <name type="scientific">Rhodococcus qingshengii</name>
    <dbReference type="NCBI Taxonomy" id="334542"/>
    <lineage>
        <taxon>Bacteria</taxon>
        <taxon>Bacillati</taxon>
        <taxon>Actinomycetota</taxon>
        <taxon>Actinomycetes</taxon>
        <taxon>Mycobacteriales</taxon>
        <taxon>Nocardiaceae</taxon>
        <taxon>Rhodococcus</taxon>
        <taxon>Rhodococcus erythropolis group</taxon>
    </lineage>
</organism>
<accession>A0AAW6LPI7</accession>
<dbReference type="InterPro" id="IPR011006">
    <property type="entry name" value="CheY-like_superfamily"/>
</dbReference>
<dbReference type="Gene3D" id="3.30.450.40">
    <property type="match status" value="1"/>
</dbReference>
<dbReference type="InterPro" id="IPR003018">
    <property type="entry name" value="GAF"/>
</dbReference>
<dbReference type="PROSITE" id="PS50921">
    <property type="entry name" value="ANTAR"/>
    <property type="match status" value="1"/>
</dbReference>
<dbReference type="InterPro" id="IPR012074">
    <property type="entry name" value="GAF_ANTAR"/>
</dbReference>
<reference evidence="6" key="1">
    <citation type="submission" date="2023-02" db="EMBL/GenBank/DDBJ databases">
        <title>A novel hydrolase synthesized by Rhodococcus erythropolis HQ is responsible for the detoxification of Zearalenone.</title>
        <authorList>
            <person name="Hu J."/>
            <person name="Xu J."/>
        </authorList>
    </citation>
    <scope>NUCLEOTIDE SEQUENCE</scope>
    <source>
        <strain evidence="6">HQ</strain>
    </source>
</reference>
<name>A0AAW6LPI7_RHOSG</name>
<dbReference type="SMART" id="SM00065">
    <property type="entry name" value="GAF"/>
    <property type="match status" value="1"/>
</dbReference>
<dbReference type="RefSeq" id="WP_275232946.1">
    <property type="nucleotide sequence ID" value="NZ_JARDXE010000029.1"/>
</dbReference>
<protein>
    <submittedName>
        <fullName evidence="6">GAF and ANTAR domain-containing protein</fullName>
    </submittedName>
</protein>
<keyword evidence="4" id="KW-0804">Transcription</keyword>
<dbReference type="GO" id="GO:0016301">
    <property type="term" value="F:kinase activity"/>
    <property type="evidence" value="ECO:0007669"/>
    <property type="project" value="UniProtKB-KW"/>
</dbReference>
<dbReference type="InterPro" id="IPR036388">
    <property type="entry name" value="WH-like_DNA-bd_sf"/>
</dbReference>
<dbReference type="SUPFAM" id="SSF52172">
    <property type="entry name" value="CheY-like"/>
    <property type="match status" value="1"/>
</dbReference>
<dbReference type="InterPro" id="IPR005561">
    <property type="entry name" value="ANTAR"/>
</dbReference>
<comment type="caution">
    <text evidence="6">The sequence shown here is derived from an EMBL/GenBank/DDBJ whole genome shotgun (WGS) entry which is preliminary data.</text>
</comment>
<evidence type="ECO:0000256" key="1">
    <source>
        <dbReference type="ARBA" id="ARBA00022679"/>
    </source>
</evidence>
<keyword evidence="2" id="KW-0418">Kinase</keyword>
<dbReference type="SUPFAM" id="SSF55781">
    <property type="entry name" value="GAF domain-like"/>
    <property type="match status" value="1"/>
</dbReference>
<dbReference type="Proteomes" id="UP001217325">
    <property type="component" value="Unassembled WGS sequence"/>
</dbReference>
<sequence length="255" mass="27774">MNFDSSHPRARPSAAFVRAQGREPRLIDRLEQSLSIPADSPDQVVELMIRCTIAAVELVVGVDHAGVTASLDSEPFTVAPTDERVEEFDRTQYLLGDGPCLSASRTGRSVRMSVEQLGTRWPTLGIAARNAGLEGFLAVPLFNSDVPVGSLNLYSHSAVAETDRDRDLVVVIAEYLGAGLDAIATDHRLERAANALRRGIASRADIERAVGILMIRRDTDPETALSELQASARRESRDLLDVARQMIISADDERT</sequence>
<dbReference type="Pfam" id="PF03861">
    <property type="entry name" value="ANTAR"/>
    <property type="match status" value="1"/>
</dbReference>
<evidence type="ECO:0000256" key="4">
    <source>
        <dbReference type="ARBA" id="ARBA00023163"/>
    </source>
</evidence>
<dbReference type="InterPro" id="IPR029016">
    <property type="entry name" value="GAF-like_dom_sf"/>
</dbReference>
<dbReference type="PIRSF" id="PIRSF036625">
    <property type="entry name" value="GAF_ANTAR"/>
    <property type="match status" value="1"/>
</dbReference>
<feature type="domain" description="ANTAR" evidence="5">
    <location>
        <begin position="186"/>
        <end position="247"/>
    </location>
</feature>
<dbReference type="Gene3D" id="1.10.10.10">
    <property type="entry name" value="Winged helix-like DNA-binding domain superfamily/Winged helix DNA-binding domain"/>
    <property type="match status" value="1"/>
</dbReference>
<keyword evidence="3" id="KW-0805">Transcription regulation</keyword>
<dbReference type="EMBL" id="JARDXE010000029">
    <property type="protein sequence ID" value="MDE8649562.1"/>
    <property type="molecule type" value="Genomic_DNA"/>
</dbReference>
<keyword evidence="1" id="KW-0808">Transferase</keyword>
<proteinExistence type="predicted"/>
<dbReference type="Pfam" id="PF13185">
    <property type="entry name" value="GAF_2"/>
    <property type="match status" value="1"/>
</dbReference>
<gene>
    <name evidence="6" type="ORF">PXH69_31800</name>
</gene>
<evidence type="ECO:0000259" key="5">
    <source>
        <dbReference type="PROSITE" id="PS50921"/>
    </source>
</evidence>